<name>A0A2K8KYB1_MARES</name>
<gene>
    <name evidence="2" type="ORF">Ga0123461_1577</name>
</gene>
<feature type="compositionally biased region" description="Acidic residues" evidence="1">
    <location>
        <begin position="36"/>
        <end position="59"/>
    </location>
</feature>
<dbReference type="KEGG" id="maes:Ga0123461_1577"/>
<evidence type="ECO:0000313" key="3">
    <source>
        <dbReference type="Proteomes" id="UP000231701"/>
    </source>
</evidence>
<evidence type="ECO:0000256" key="1">
    <source>
        <dbReference type="SAM" id="MobiDB-lite"/>
    </source>
</evidence>
<accession>A0A2K8KYB1</accession>
<dbReference type="RefSeq" id="WP_100277815.1">
    <property type="nucleotide sequence ID" value="NZ_CP018799.1"/>
</dbReference>
<protein>
    <submittedName>
        <fullName evidence="2">Uncharacterized protein</fullName>
    </submittedName>
</protein>
<feature type="region of interest" description="Disordered" evidence="1">
    <location>
        <begin position="1"/>
        <end position="67"/>
    </location>
</feature>
<proteinExistence type="predicted"/>
<dbReference type="Proteomes" id="UP000231701">
    <property type="component" value="Chromosome"/>
</dbReference>
<evidence type="ECO:0000313" key="2">
    <source>
        <dbReference type="EMBL" id="ATX79990.1"/>
    </source>
</evidence>
<sequence length="67" mass="7879">MARPNFKYEKRQKEIAKQKKNEEKRLRKLEKRSDTPEGEVPEVETTESVADDVVNDESPDPSASRFW</sequence>
<keyword evidence="3" id="KW-1185">Reference proteome</keyword>
<dbReference type="AlphaFoldDB" id="A0A2K8KYB1"/>
<dbReference type="EMBL" id="CP018799">
    <property type="protein sequence ID" value="ATX79990.1"/>
    <property type="molecule type" value="Genomic_DNA"/>
</dbReference>
<organism evidence="2 3">
    <name type="scientific">Mariprofundus aestuarium</name>
    <dbReference type="NCBI Taxonomy" id="1921086"/>
    <lineage>
        <taxon>Bacteria</taxon>
        <taxon>Pseudomonadati</taxon>
        <taxon>Pseudomonadota</taxon>
        <taxon>Candidatius Mariprofundia</taxon>
        <taxon>Mariprofundales</taxon>
        <taxon>Mariprofundaceae</taxon>
        <taxon>Mariprofundus</taxon>
    </lineage>
</organism>
<feature type="compositionally biased region" description="Basic and acidic residues" evidence="1">
    <location>
        <begin position="1"/>
        <end position="35"/>
    </location>
</feature>
<reference evidence="2 3" key="1">
    <citation type="submission" date="2016-12" db="EMBL/GenBank/DDBJ databases">
        <title>Isolation and genomic insights into novel planktonic Zetaproteobacteria from stratified waters of the Chesapeake Bay.</title>
        <authorList>
            <person name="McAllister S.M."/>
            <person name="Kato S."/>
            <person name="Chan C.S."/>
            <person name="Chiu B.K."/>
            <person name="Field E.K."/>
        </authorList>
    </citation>
    <scope>NUCLEOTIDE SEQUENCE [LARGE SCALE GENOMIC DNA]</scope>
    <source>
        <strain evidence="2 3">CP-5</strain>
    </source>
</reference>